<dbReference type="KEGG" id="rsu:NHU_00771"/>
<dbReference type="PATRIC" id="fig|35806.4.peg.789"/>
<proteinExistence type="predicted"/>
<accession>A0A0D6AZQ8</accession>
<dbReference type="SUPFAM" id="SSF159501">
    <property type="entry name" value="EreA/ChaN-like"/>
    <property type="match status" value="1"/>
</dbReference>
<feature type="chain" id="PRO_5002301069" evidence="1">
    <location>
        <begin position="22"/>
        <end position="272"/>
    </location>
</feature>
<name>A0A0D6AZQ8_RHOSU</name>
<dbReference type="InterPro" id="IPR007314">
    <property type="entry name" value="Cofac_haem-bd_dom"/>
</dbReference>
<protein>
    <submittedName>
        <fullName evidence="3">Uncharacterized iron-regulated protein-like protein</fullName>
    </submittedName>
</protein>
<evidence type="ECO:0000256" key="1">
    <source>
        <dbReference type="SAM" id="SignalP"/>
    </source>
</evidence>
<evidence type="ECO:0000313" key="3">
    <source>
        <dbReference type="EMBL" id="BAQ67939.1"/>
    </source>
</evidence>
<dbReference type="eggNOG" id="COG3016">
    <property type="taxonomic scope" value="Bacteria"/>
</dbReference>
<keyword evidence="1" id="KW-0732">Signal</keyword>
<feature type="signal peptide" evidence="1">
    <location>
        <begin position="1"/>
        <end position="21"/>
    </location>
</feature>
<organism evidence="3 4">
    <name type="scientific">Rhodovulum sulfidophilum</name>
    <name type="common">Rhodobacter sulfidophilus</name>
    <dbReference type="NCBI Taxonomy" id="35806"/>
    <lineage>
        <taxon>Bacteria</taxon>
        <taxon>Pseudomonadati</taxon>
        <taxon>Pseudomonadota</taxon>
        <taxon>Alphaproteobacteria</taxon>
        <taxon>Rhodobacterales</taxon>
        <taxon>Paracoccaceae</taxon>
        <taxon>Rhodovulum</taxon>
    </lineage>
</organism>
<dbReference type="EMBL" id="AP014800">
    <property type="protein sequence ID" value="BAQ67939.1"/>
    <property type="molecule type" value="Genomic_DNA"/>
</dbReference>
<dbReference type="Gene3D" id="3.40.50.11550">
    <property type="match status" value="2"/>
</dbReference>
<gene>
    <name evidence="3" type="ORF">NHU_00771</name>
</gene>
<dbReference type="Proteomes" id="UP000064912">
    <property type="component" value="Chromosome"/>
</dbReference>
<dbReference type="Pfam" id="PF04187">
    <property type="entry name" value="Cofac_haem_bdg"/>
    <property type="match status" value="1"/>
</dbReference>
<sequence length="272" mass="28219">MRHVARIAALAAALTATTAGAEEIGPADLPSLPTADVVVLGETHDNPEQHANQASAVRALAPKALVFEMLTQGQAAKVTPGLRLDGVALGQALGWAESGWPDFAMYFPIFSAAPEAQIYGAALPRDEVRRAVTEGAAAVFGDVAALYGLDTPLPAAELDQRIDDQREAHCNALPEHLLPGMVEAQRLRDAALARAARQALDETGGPVAVIAGNGHARTDWGLPAAFARVAQDARLISVGQIEGAATGAPPYDYWLVTGVAERDDPCAALTGG</sequence>
<dbReference type="AlphaFoldDB" id="A0A0D6AZQ8"/>
<evidence type="ECO:0000259" key="2">
    <source>
        <dbReference type="Pfam" id="PF04187"/>
    </source>
</evidence>
<dbReference type="CDD" id="cd14727">
    <property type="entry name" value="ChanN-like"/>
    <property type="match status" value="1"/>
</dbReference>
<evidence type="ECO:0000313" key="4">
    <source>
        <dbReference type="Proteomes" id="UP000064912"/>
    </source>
</evidence>
<feature type="domain" description="Haem-binding uptake Tiki superfamily ChaN" evidence="2">
    <location>
        <begin position="32"/>
        <end position="224"/>
    </location>
</feature>
<reference evidence="3 4" key="1">
    <citation type="submission" date="2015-02" db="EMBL/GenBank/DDBJ databases">
        <title>Genome sequene of Rhodovulum sulfidophilum DSM 2351.</title>
        <authorList>
            <person name="Nagao N."/>
        </authorList>
    </citation>
    <scope>NUCLEOTIDE SEQUENCE [LARGE SCALE GENOMIC DNA]</scope>
    <source>
        <strain evidence="3 4">DSM 2351</strain>
    </source>
</reference>